<sequence>MNGHILSFKERRSPRGFGGVGQRGTYRRSTGDDSHSGAGKGGRVGRPKPWDVGCFGVFNRSSNGRGSIQLGRKCSEESIILDTVLDKNIVFPV</sequence>
<evidence type="ECO:0000313" key="2">
    <source>
        <dbReference type="EMBL" id="KAF7270165.1"/>
    </source>
</evidence>
<keyword evidence="3" id="KW-1185">Reference proteome</keyword>
<protein>
    <submittedName>
        <fullName evidence="2">Uncharacterized protein</fullName>
    </submittedName>
</protein>
<reference evidence="2" key="1">
    <citation type="submission" date="2020-08" db="EMBL/GenBank/DDBJ databases">
        <title>Genome sequencing and assembly of the red palm weevil Rhynchophorus ferrugineus.</title>
        <authorList>
            <person name="Dias G.B."/>
            <person name="Bergman C.M."/>
            <person name="Manee M."/>
        </authorList>
    </citation>
    <scope>NUCLEOTIDE SEQUENCE</scope>
    <source>
        <strain evidence="2">AA-2017</strain>
        <tissue evidence="2">Whole larva</tissue>
    </source>
</reference>
<name>A0A834M890_RHYFE</name>
<dbReference type="EMBL" id="JAACXV010014127">
    <property type="protein sequence ID" value="KAF7270165.1"/>
    <property type="molecule type" value="Genomic_DNA"/>
</dbReference>
<organism evidence="2 3">
    <name type="scientific">Rhynchophorus ferrugineus</name>
    <name type="common">Red palm weevil</name>
    <name type="synonym">Curculio ferrugineus</name>
    <dbReference type="NCBI Taxonomy" id="354439"/>
    <lineage>
        <taxon>Eukaryota</taxon>
        <taxon>Metazoa</taxon>
        <taxon>Ecdysozoa</taxon>
        <taxon>Arthropoda</taxon>
        <taxon>Hexapoda</taxon>
        <taxon>Insecta</taxon>
        <taxon>Pterygota</taxon>
        <taxon>Neoptera</taxon>
        <taxon>Endopterygota</taxon>
        <taxon>Coleoptera</taxon>
        <taxon>Polyphaga</taxon>
        <taxon>Cucujiformia</taxon>
        <taxon>Curculionidae</taxon>
        <taxon>Dryophthorinae</taxon>
        <taxon>Rhynchophorus</taxon>
    </lineage>
</organism>
<evidence type="ECO:0000256" key="1">
    <source>
        <dbReference type="SAM" id="MobiDB-lite"/>
    </source>
</evidence>
<dbReference type="AlphaFoldDB" id="A0A834M890"/>
<proteinExistence type="predicted"/>
<evidence type="ECO:0000313" key="3">
    <source>
        <dbReference type="Proteomes" id="UP000625711"/>
    </source>
</evidence>
<gene>
    <name evidence="2" type="ORF">GWI33_016855</name>
</gene>
<feature type="region of interest" description="Disordered" evidence="1">
    <location>
        <begin position="1"/>
        <end position="49"/>
    </location>
</feature>
<accession>A0A834M890</accession>
<comment type="caution">
    <text evidence="2">The sequence shown here is derived from an EMBL/GenBank/DDBJ whole genome shotgun (WGS) entry which is preliminary data.</text>
</comment>
<dbReference type="Proteomes" id="UP000625711">
    <property type="component" value="Unassembled WGS sequence"/>
</dbReference>